<dbReference type="RefSeq" id="WP_062953303.1">
    <property type="nucleotide sequence ID" value="NZ_LPVY01000024.1"/>
</dbReference>
<reference evidence="3 4" key="1">
    <citation type="submission" date="2015-12" db="EMBL/GenBank/DDBJ databases">
        <title>Genome sequence of Thalassospira lucentensis MCCC 1A02072.</title>
        <authorList>
            <person name="Lu L."/>
            <person name="Lai Q."/>
            <person name="Shao Z."/>
            <person name="Qian P."/>
        </authorList>
    </citation>
    <scope>NUCLEOTIDE SEQUENCE [LARGE SCALE GENOMIC DNA]</scope>
    <source>
        <strain evidence="3 4">MCCC 1A02072</strain>
    </source>
</reference>
<evidence type="ECO:0000256" key="1">
    <source>
        <dbReference type="ARBA" id="ARBA00022676"/>
    </source>
</evidence>
<dbReference type="SUPFAM" id="SSF53756">
    <property type="entry name" value="UDP-Glycosyltransferase/glycogen phosphorylase"/>
    <property type="match status" value="1"/>
</dbReference>
<dbReference type="InterPro" id="IPR002201">
    <property type="entry name" value="Glyco_trans_9"/>
</dbReference>
<keyword evidence="2 3" id="KW-0808">Transferase</keyword>
<keyword evidence="1" id="KW-0328">Glycosyltransferase</keyword>
<dbReference type="GO" id="GO:0005829">
    <property type="term" value="C:cytosol"/>
    <property type="evidence" value="ECO:0007669"/>
    <property type="project" value="TreeGrafter"/>
</dbReference>
<dbReference type="GO" id="GO:0008713">
    <property type="term" value="F:ADP-heptose-lipopolysaccharide heptosyltransferase activity"/>
    <property type="evidence" value="ECO:0007669"/>
    <property type="project" value="TreeGrafter"/>
</dbReference>
<dbReference type="GO" id="GO:0009244">
    <property type="term" value="P:lipopolysaccharide core region biosynthetic process"/>
    <property type="evidence" value="ECO:0007669"/>
    <property type="project" value="TreeGrafter"/>
</dbReference>
<sequence>MRLLFITSNRLGDAVLSTSVLRHYVETYPGIKVTVACGPVAAPIFEAVPGLERLIEMPKQKRGGHWWKLWKSVAFRWWDIIVDLRGSATAYVLPGWKRVVLKGNDDSVHRVEQLARLIGVDPAPEPFVWTGPEHERRAAKILPADERPLLVVGPSANWIGKTWRPERFAETIASLRAVGGVLEDAHVLLVGAPNEREASEPVIASIPENRRTEIFGREHLLTVMACLRRADLYVGNDSGLMHMAAASGNPTIGLFGPSRDEHYRPYAKWGRAVRTDWSYDKIIENRSSPLSKEILMDTLPVDKVVSAAETLLRDYRIEEKHHG</sequence>
<dbReference type="Proteomes" id="UP000076335">
    <property type="component" value="Unassembled WGS sequence"/>
</dbReference>
<name>A0A154L275_9PROT</name>
<evidence type="ECO:0000313" key="3">
    <source>
        <dbReference type="EMBL" id="KZB61032.1"/>
    </source>
</evidence>
<dbReference type="AlphaFoldDB" id="A0A154L275"/>
<gene>
    <name evidence="3" type="ORF">AUP42_07030</name>
</gene>
<comment type="caution">
    <text evidence="3">The sequence shown here is derived from an EMBL/GenBank/DDBJ whole genome shotgun (WGS) entry which is preliminary data.</text>
</comment>
<protein>
    <submittedName>
        <fullName evidence="3">Glycosyl transferase</fullName>
    </submittedName>
</protein>
<accession>A0A154L275</accession>
<dbReference type="Gene3D" id="3.40.50.2000">
    <property type="entry name" value="Glycogen Phosphorylase B"/>
    <property type="match status" value="2"/>
</dbReference>
<dbReference type="CDD" id="cd03789">
    <property type="entry name" value="GT9_LPS_heptosyltransferase"/>
    <property type="match status" value="1"/>
</dbReference>
<dbReference type="PANTHER" id="PTHR30160">
    <property type="entry name" value="TETRAACYLDISACCHARIDE 4'-KINASE-RELATED"/>
    <property type="match status" value="1"/>
</dbReference>
<evidence type="ECO:0000256" key="2">
    <source>
        <dbReference type="ARBA" id="ARBA00022679"/>
    </source>
</evidence>
<dbReference type="InterPro" id="IPR051199">
    <property type="entry name" value="LPS_LOS_Heptosyltrfase"/>
</dbReference>
<organism evidence="3 4">
    <name type="scientific">Thalassospira lucentensis</name>
    <dbReference type="NCBI Taxonomy" id="168935"/>
    <lineage>
        <taxon>Bacteria</taxon>
        <taxon>Pseudomonadati</taxon>
        <taxon>Pseudomonadota</taxon>
        <taxon>Alphaproteobacteria</taxon>
        <taxon>Rhodospirillales</taxon>
        <taxon>Thalassospiraceae</taxon>
        <taxon>Thalassospira</taxon>
    </lineage>
</organism>
<dbReference type="EMBL" id="LPVY01000024">
    <property type="protein sequence ID" value="KZB61032.1"/>
    <property type="molecule type" value="Genomic_DNA"/>
</dbReference>
<dbReference type="OrthoDB" id="9797795at2"/>
<proteinExistence type="predicted"/>
<dbReference type="Pfam" id="PF01075">
    <property type="entry name" value="Glyco_transf_9"/>
    <property type="match status" value="1"/>
</dbReference>
<evidence type="ECO:0000313" key="4">
    <source>
        <dbReference type="Proteomes" id="UP000076335"/>
    </source>
</evidence>